<dbReference type="GO" id="GO:0003712">
    <property type="term" value="F:transcription coregulator activity"/>
    <property type="evidence" value="ECO:0007669"/>
    <property type="project" value="TreeGrafter"/>
</dbReference>
<sequence length="472" mass="49464">METLIETAREAVARQQVPRDAVPAAAARAAANAYPAMNTSSHGEPTLLNSNHGSREPPDGSQESYVSEAASSSSSAGAAGAPPPPTRLLSSQSVLSSASVPETEVTSPAVSSQRSNGFVAVNQIDRDGQRPVTPGKENARGRFSNATEGAGSATTSPMVVDSQMLTQGSKRTASGAVKMASKPLFARSHGMVGHSRNTSLDSNMSRIGELSAELKTRLAYAMIKVQNGWEQKSIDEVETIASQRSTPMLQTPTSANFRGETDSPIRRRTSSYDDSEYMASPGMTNSPGLTRTLNGHAATYHNPDSRPTTSSTITSLAPSLAPAPDITPQRRPRRSLTSHVPPTLGSSTRPSHPTTTINAPTTPTANKTRPPGILRLPSQQAEMDAVDSLLFMSSPGNSNGFRQQASASQNSTAMPSPLRAEFAGAVGVKRVAFDERSRSISSISSGSPGDGVGWRGEESGSGVPVKRIRADG</sequence>
<evidence type="ECO:0000256" key="9">
    <source>
        <dbReference type="SAM" id="MobiDB-lite"/>
    </source>
</evidence>
<evidence type="ECO:0000313" key="10">
    <source>
        <dbReference type="EMBL" id="KAF2089611.1"/>
    </source>
</evidence>
<keyword evidence="5" id="KW-0678">Repressor</keyword>
<dbReference type="AlphaFoldDB" id="A0A6A5YFN7"/>
<dbReference type="InterPro" id="IPR039198">
    <property type="entry name" value="Srl3/Whi5"/>
</dbReference>
<dbReference type="PANTHER" id="PTHR28246:SF1">
    <property type="entry name" value="G1-SPECIFIC TRANSCRIPTIONAL REPRESSOR WHI5-RELATED"/>
    <property type="match status" value="1"/>
</dbReference>
<evidence type="ECO:0000256" key="4">
    <source>
        <dbReference type="ARBA" id="ARBA00022490"/>
    </source>
</evidence>
<name>A0A6A5YFN7_9PEZI</name>
<comment type="similarity">
    <text evidence="3">Belongs to the WHI5/NRM1 family.</text>
</comment>
<reference evidence="10" key="1">
    <citation type="journal article" date="2020" name="Stud. Mycol.">
        <title>101 Dothideomycetes genomes: a test case for predicting lifestyles and emergence of pathogens.</title>
        <authorList>
            <person name="Haridas S."/>
            <person name="Albert R."/>
            <person name="Binder M."/>
            <person name="Bloem J."/>
            <person name="Labutti K."/>
            <person name="Salamov A."/>
            <person name="Andreopoulos B."/>
            <person name="Baker S."/>
            <person name="Barry K."/>
            <person name="Bills G."/>
            <person name="Bluhm B."/>
            <person name="Cannon C."/>
            <person name="Castanera R."/>
            <person name="Culley D."/>
            <person name="Daum C."/>
            <person name="Ezra D."/>
            <person name="Gonzalez J."/>
            <person name="Henrissat B."/>
            <person name="Kuo A."/>
            <person name="Liang C."/>
            <person name="Lipzen A."/>
            <person name="Lutzoni F."/>
            <person name="Magnuson J."/>
            <person name="Mondo S."/>
            <person name="Nolan M."/>
            <person name="Ohm R."/>
            <person name="Pangilinan J."/>
            <person name="Park H.-J."/>
            <person name="Ramirez L."/>
            <person name="Alfaro M."/>
            <person name="Sun H."/>
            <person name="Tritt A."/>
            <person name="Yoshinaga Y."/>
            <person name="Zwiers L.-H."/>
            <person name="Turgeon B."/>
            <person name="Goodwin S."/>
            <person name="Spatafora J."/>
            <person name="Crous P."/>
            <person name="Grigoriev I."/>
        </authorList>
    </citation>
    <scope>NUCLEOTIDE SEQUENCE</scope>
    <source>
        <strain evidence="10">CBS 121410</strain>
    </source>
</reference>
<evidence type="ECO:0000256" key="1">
    <source>
        <dbReference type="ARBA" id="ARBA00004123"/>
    </source>
</evidence>
<protein>
    <submittedName>
        <fullName evidence="10">Uncharacterized protein</fullName>
    </submittedName>
</protein>
<feature type="compositionally biased region" description="Low complexity" evidence="9">
    <location>
        <begin position="88"/>
        <end position="100"/>
    </location>
</feature>
<feature type="compositionally biased region" description="Polar residues" evidence="9">
    <location>
        <begin position="37"/>
        <end position="52"/>
    </location>
</feature>
<gene>
    <name evidence="10" type="ORF">K490DRAFT_63747</name>
</gene>
<dbReference type="OrthoDB" id="2359117at2759"/>
<feature type="compositionally biased region" description="Polar residues" evidence="9">
    <location>
        <begin position="305"/>
        <end position="317"/>
    </location>
</feature>
<evidence type="ECO:0000313" key="11">
    <source>
        <dbReference type="Proteomes" id="UP000799776"/>
    </source>
</evidence>
<accession>A0A6A5YFN7</accession>
<feature type="region of interest" description="Disordered" evidence="9">
    <location>
        <begin position="434"/>
        <end position="472"/>
    </location>
</feature>
<feature type="region of interest" description="Disordered" evidence="9">
    <location>
        <begin position="249"/>
        <end position="372"/>
    </location>
</feature>
<feature type="compositionally biased region" description="Low complexity" evidence="9">
    <location>
        <begin position="21"/>
        <end position="36"/>
    </location>
</feature>
<evidence type="ECO:0000256" key="6">
    <source>
        <dbReference type="ARBA" id="ARBA00023015"/>
    </source>
</evidence>
<dbReference type="Pfam" id="PF08528">
    <property type="entry name" value="Whi5"/>
    <property type="match status" value="1"/>
</dbReference>
<evidence type="ECO:0000256" key="7">
    <source>
        <dbReference type="ARBA" id="ARBA00023163"/>
    </source>
</evidence>
<dbReference type="EMBL" id="ML978714">
    <property type="protein sequence ID" value="KAF2089611.1"/>
    <property type="molecule type" value="Genomic_DNA"/>
</dbReference>
<feature type="compositionally biased region" description="Low complexity" evidence="9">
    <location>
        <begin position="69"/>
        <end position="80"/>
    </location>
</feature>
<feature type="compositionally biased region" description="Polar residues" evidence="9">
    <location>
        <begin position="104"/>
        <end position="116"/>
    </location>
</feature>
<keyword evidence="11" id="KW-1185">Reference proteome</keyword>
<organism evidence="10 11">
    <name type="scientific">Saccharata proteae CBS 121410</name>
    <dbReference type="NCBI Taxonomy" id="1314787"/>
    <lineage>
        <taxon>Eukaryota</taxon>
        <taxon>Fungi</taxon>
        <taxon>Dikarya</taxon>
        <taxon>Ascomycota</taxon>
        <taxon>Pezizomycotina</taxon>
        <taxon>Dothideomycetes</taxon>
        <taxon>Dothideomycetes incertae sedis</taxon>
        <taxon>Botryosphaeriales</taxon>
        <taxon>Saccharataceae</taxon>
        <taxon>Saccharata</taxon>
    </lineage>
</organism>
<feature type="compositionally biased region" description="Low complexity" evidence="9">
    <location>
        <begin position="353"/>
        <end position="371"/>
    </location>
</feature>
<proteinExistence type="inferred from homology"/>
<keyword evidence="8" id="KW-0539">Nucleus</keyword>
<evidence type="ECO:0000256" key="3">
    <source>
        <dbReference type="ARBA" id="ARBA00006922"/>
    </source>
</evidence>
<evidence type="ECO:0000256" key="5">
    <source>
        <dbReference type="ARBA" id="ARBA00022491"/>
    </source>
</evidence>
<feature type="region of interest" description="Disordered" evidence="9">
    <location>
        <begin position="1"/>
        <end position="156"/>
    </location>
</feature>
<dbReference type="InterPro" id="IPR013734">
    <property type="entry name" value="TF_Nrm1/Whi5"/>
</dbReference>
<feature type="compositionally biased region" description="Polar residues" evidence="9">
    <location>
        <begin position="282"/>
        <end position="293"/>
    </location>
</feature>
<keyword evidence="4" id="KW-0963">Cytoplasm</keyword>
<dbReference type="GO" id="GO:0033309">
    <property type="term" value="C:SBF transcription complex"/>
    <property type="evidence" value="ECO:0007669"/>
    <property type="project" value="TreeGrafter"/>
</dbReference>
<dbReference type="PANTHER" id="PTHR28246">
    <property type="entry name" value="G1-SPECIFIC TRANSCRIPTIONAL REPRESSOR WHI5-RELATED"/>
    <property type="match status" value="1"/>
</dbReference>
<comment type="subcellular location">
    <subcellularLocation>
        <location evidence="2">Cytoplasm</location>
    </subcellularLocation>
    <subcellularLocation>
        <location evidence="1">Nucleus</location>
    </subcellularLocation>
</comment>
<dbReference type="GO" id="GO:0000082">
    <property type="term" value="P:G1/S transition of mitotic cell cycle"/>
    <property type="evidence" value="ECO:0007669"/>
    <property type="project" value="InterPro"/>
</dbReference>
<dbReference type="Proteomes" id="UP000799776">
    <property type="component" value="Unassembled WGS sequence"/>
</dbReference>
<feature type="compositionally biased region" description="Polar residues" evidence="9">
    <location>
        <begin position="144"/>
        <end position="156"/>
    </location>
</feature>
<evidence type="ECO:0000256" key="8">
    <source>
        <dbReference type="ARBA" id="ARBA00023242"/>
    </source>
</evidence>
<keyword evidence="7" id="KW-0804">Transcription</keyword>
<dbReference type="GO" id="GO:0005737">
    <property type="term" value="C:cytoplasm"/>
    <property type="evidence" value="ECO:0007669"/>
    <property type="project" value="UniProtKB-SubCell"/>
</dbReference>
<evidence type="ECO:0000256" key="2">
    <source>
        <dbReference type="ARBA" id="ARBA00004496"/>
    </source>
</evidence>
<feature type="compositionally biased region" description="Polar residues" evidence="9">
    <location>
        <begin position="337"/>
        <end position="352"/>
    </location>
</feature>
<keyword evidence="6" id="KW-0805">Transcription regulation</keyword>